<comment type="caution">
    <text evidence="1">The sequence shown here is derived from an EMBL/GenBank/DDBJ whole genome shotgun (WGS) entry which is preliminary data.</text>
</comment>
<gene>
    <name evidence="1" type="ORF">CS063_00445</name>
</gene>
<organism evidence="1 2">
    <name type="scientific">Sporanaerobium hydrogeniformans</name>
    <dbReference type="NCBI Taxonomy" id="3072179"/>
    <lineage>
        <taxon>Bacteria</taxon>
        <taxon>Bacillati</taxon>
        <taxon>Bacillota</taxon>
        <taxon>Clostridia</taxon>
        <taxon>Lachnospirales</taxon>
        <taxon>Lachnospiraceae</taxon>
        <taxon>Sporanaerobium</taxon>
    </lineage>
</organism>
<evidence type="ECO:0000313" key="1">
    <source>
        <dbReference type="EMBL" id="PHV71979.1"/>
    </source>
</evidence>
<dbReference type="Proteomes" id="UP000224460">
    <property type="component" value="Unassembled WGS sequence"/>
</dbReference>
<accession>A0AC61DFJ4</accession>
<keyword evidence="2" id="KW-1185">Reference proteome</keyword>
<dbReference type="EMBL" id="PEDL01000001">
    <property type="protein sequence ID" value="PHV71979.1"/>
    <property type="molecule type" value="Genomic_DNA"/>
</dbReference>
<proteinExistence type="predicted"/>
<sequence>MYEDDTIHLTKECTAGIKMAIESINEVLDAVKDETFKQILIKSKEEHEQLQEKAHSILVFLAEDEKEPSAVAKGMSWLKTNVKLSMHKSDATVADLVTEGCNMGIKSLHKYLNEYPAADDKAKELANELIKKEQQLTEAISIYL</sequence>
<name>A0AC61DFJ4_9FIRM</name>
<evidence type="ECO:0000313" key="2">
    <source>
        <dbReference type="Proteomes" id="UP000224460"/>
    </source>
</evidence>
<protein>
    <submittedName>
        <fullName evidence="1">Uncharacterized protein</fullName>
    </submittedName>
</protein>
<reference evidence="1" key="1">
    <citation type="submission" date="2017-10" db="EMBL/GenBank/DDBJ databases">
        <title>Genome sequence of cellulolytic Lachnospiraceae bacterium XHS1971 isolated from hotspring sediment.</title>
        <authorList>
            <person name="Vasudevan G."/>
            <person name="Joshi A.J."/>
            <person name="Hivarkar S."/>
            <person name="Lanjekar V.B."/>
            <person name="Dhakephalkar P.K."/>
            <person name="Dagar S."/>
        </authorList>
    </citation>
    <scope>NUCLEOTIDE SEQUENCE</scope>
    <source>
        <strain evidence="1">XHS1971</strain>
    </source>
</reference>